<sequence>MTDNLKAIVLAAGRGERMRPLTDTCPKPLLPVRGKPLIVWHLEALAAAGVREVVVNTAWLEEQFPAALGDGSRWGLKIHYSMEGRDHGGALETAGGIAKALPWLGECFWVVSGDIFAPEFRFDAQQARAFVHSGRLAQLWLVPNPPFHPRGDFGIGADGLGLADGTGPDGQRWTYANLALMRRELCAGLPPGTRAPLGPLLRKGMQERLIGVEIYRGRWENVGTPAQWQALNMDAPPASA</sequence>
<keyword evidence="5" id="KW-1185">Reference proteome</keyword>
<dbReference type="SUPFAM" id="SSF53448">
    <property type="entry name" value="Nucleotide-diphospho-sugar transferases"/>
    <property type="match status" value="1"/>
</dbReference>
<dbReference type="RefSeq" id="WP_264893039.1">
    <property type="nucleotide sequence ID" value="NZ_CP110257.1"/>
</dbReference>
<evidence type="ECO:0000313" key="4">
    <source>
        <dbReference type="EMBL" id="UZD55281.1"/>
    </source>
</evidence>
<dbReference type="Proteomes" id="UP001163266">
    <property type="component" value="Chromosome"/>
</dbReference>
<dbReference type="CDD" id="cd06422">
    <property type="entry name" value="NTP_transferase_like_1"/>
    <property type="match status" value="1"/>
</dbReference>
<dbReference type="InterPro" id="IPR050065">
    <property type="entry name" value="GlmU-like"/>
</dbReference>
<dbReference type="InterPro" id="IPR054790">
    <property type="entry name" value="MurU"/>
</dbReference>
<dbReference type="PANTHER" id="PTHR43584">
    <property type="entry name" value="NUCLEOTIDYL TRANSFERASE"/>
    <property type="match status" value="1"/>
</dbReference>
<proteinExistence type="predicted"/>
<evidence type="ECO:0000313" key="5">
    <source>
        <dbReference type="Proteomes" id="UP001163266"/>
    </source>
</evidence>
<dbReference type="Gene3D" id="3.90.550.10">
    <property type="entry name" value="Spore Coat Polysaccharide Biosynthesis Protein SpsA, Chain A"/>
    <property type="match status" value="1"/>
</dbReference>
<keyword evidence="1" id="KW-0808">Transferase</keyword>
<dbReference type="PANTHER" id="PTHR43584:SF8">
    <property type="entry name" value="N-ACETYLMURAMATE ALPHA-1-PHOSPHATE URIDYLYLTRANSFERASE"/>
    <property type="match status" value="1"/>
</dbReference>
<name>A0ABY6MTH4_9BURK</name>
<evidence type="ECO:0000259" key="3">
    <source>
        <dbReference type="Pfam" id="PF00483"/>
    </source>
</evidence>
<reference evidence="4" key="1">
    <citation type="submission" date="2022-10" db="EMBL/GenBank/DDBJ databases">
        <title>Complete genome sequence of Schlegelella aquatica LMG 23380.</title>
        <authorList>
            <person name="Musilova J."/>
            <person name="Kourilova X."/>
            <person name="Bezdicek M."/>
            <person name="Hermankova K."/>
            <person name="Obruca S."/>
            <person name="Sedlar K."/>
        </authorList>
    </citation>
    <scope>NUCLEOTIDE SEQUENCE</scope>
    <source>
        <strain evidence="4">LMG 23380</strain>
    </source>
</reference>
<organism evidence="4 5">
    <name type="scientific">Caldimonas aquatica</name>
    <dbReference type="NCBI Taxonomy" id="376175"/>
    <lineage>
        <taxon>Bacteria</taxon>
        <taxon>Pseudomonadati</taxon>
        <taxon>Pseudomonadota</taxon>
        <taxon>Betaproteobacteria</taxon>
        <taxon>Burkholderiales</taxon>
        <taxon>Sphaerotilaceae</taxon>
        <taxon>Caldimonas</taxon>
    </lineage>
</organism>
<dbReference type="InterPro" id="IPR029044">
    <property type="entry name" value="Nucleotide-diphossugar_trans"/>
</dbReference>
<evidence type="ECO:0000256" key="2">
    <source>
        <dbReference type="ARBA" id="ARBA00022695"/>
    </source>
</evidence>
<dbReference type="Pfam" id="PF00483">
    <property type="entry name" value="NTP_transferase"/>
    <property type="match status" value="1"/>
</dbReference>
<dbReference type="NCBIfam" id="NF045761">
    <property type="entry name" value="NAMPUrTaseMurU"/>
    <property type="match status" value="1"/>
</dbReference>
<dbReference type="InterPro" id="IPR005835">
    <property type="entry name" value="NTP_transferase_dom"/>
</dbReference>
<evidence type="ECO:0000256" key="1">
    <source>
        <dbReference type="ARBA" id="ARBA00022679"/>
    </source>
</evidence>
<accession>A0ABY6MTH4</accession>
<gene>
    <name evidence="4" type="ORF">OMP39_01400</name>
</gene>
<keyword evidence="2" id="KW-0548">Nucleotidyltransferase</keyword>
<protein>
    <submittedName>
        <fullName evidence="4">Nucleotidyltransferase family protein</fullName>
    </submittedName>
</protein>
<feature type="domain" description="Nucleotidyl transferase" evidence="3">
    <location>
        <begin position="6"/>
        <end position="118"/>
    </location>
</feature>
<dbReference type="EMBL" id="CP110257">
    <property type="protein sequence ID" value="UZD55281.1"/>
    <property type="molecule type" value="Genomic_DNA"/>
</dbReference>